<accession>A0ABS5PUD4</accession>
<keyword evidence="2" id="KW-1185">Reference proteome</keyword>
<dbReference type="RefSeq" id="WP_213238626.1">
    <property type="nucleotide sequence ID" value="NZ_JAHBCL010000060.1"/>
</dbReference>
<proteinExistence type="predicted"/>
<comment type="caution">
    <text evidence="1">The sequence shown here is derived from an EMBL/GenBank/DDBJ whole genome shotgun (WGS) entry which is preliminary data.</text>
</comment>
<organism evidence="1 2">
    <name type="scientific">Fusibacter paucivorans</name>
    <dbReference type="NCBI Taxonomy" id="76009"/>
    <lineage>
        <taxon>Bacteria</taxon>
        <taxon>Bacillati</taxon>
        <taxon>Bacillota</taxon>
        <taxon>Clostridia</taxon>
        <taxon>Eubacteriales</taxon>
        <taxon>Eubacteriales Family XII. Incertae Sedis</taxon>
        <taxon>Fusibacter</taxon>
    </lineage>
</organism>
<dbReference type="Proteomes" id="UP000746471">
    <property type="component" value="Unassembled WGS sequence"/>
</dbReference>
<reference evidence="1 2" key="1">
    <citation type="submission" date="2021-05" db="EMBL/GenBank/DDBJ databases">
        <title>Fusibacter ferrireducens sp. nov., an anaerobic, sulfur- and Fe-reducing bacterium isolated from the mangrove sediment.</title>
        <authorList>
            <person name="Qiu D."/>
        </authorList>
    </citation>
    <scope>NUCLEOTIDE SEQUENCE [LARGE SCALE GENOMIC DNA]</scope>
    <source>
        <strain evidence="1 2">DSM 12116</strain>
    </source>
</reference>
<dbReference type="EMBL" id="JAHBCL010000060">
    <property type="protein sequence ID" value="MBS7528770.1"/>
    <property type="molecule type" value="Genomic_DNA"/>
</dbReference>
<sequence length="152" mass="17188">MPEIMPDDFTVTFQYGVDQASQFSGIDTENETLQRDLVLDGLAIGHFTPDKEFLENIYNQLYEAQILTYPETFNPPYQDNPTAGVTKFVTPSNVYDLNIAYDNVSHHVYWHDENASTAEKAVRLHEALHEIIQSIEALDAFKALGEPNGGYD</sequence>
<protein>
    <submittedName>
        <fullName evidence="1">Uncharacterized protein</fullName>
    </submittedName>
</protein>
<gene>
    <name evidence="1" type="ORF">KHM83_19060</name>
</gene>
<evidence type="ECO:0000313" key="2">
    <source>
        <dbReference type="Proteomes" id="UP000746471"/>
    </source>
</evidence>
<evidence type="ECO:0000313" key="1">
    <source>
        <dbReference type="EMBL" id="MBS7528770.1"/>
    </source>
</evidence>
<name>A0ABS5PUD4_9FIRM</name>